<protein>
    <submittedName>
        <fullName evidence="1">Uncharacterized protein</fullName>
    </submittedName>
</protein>
<name>A0A9P7K3D9_9AGAR</name>
<evidence type="ECO:0000313" key="1">
    <source>
        <dbReference type="EMBL" id="KAG5633811.1"/>
    </source>
</evidence>
<keyword evidence="2" id="KW-1185">Reference proteome</keyword>
<dbReference type="EMBL" id="JABCKI010007008">
    <property type="protein sequence ID" value="KAG5633811.1"/>
    <property type="molecule type" value="Genomic_DNA"/>
</dbReference>
<proteinExistence type="predicted"/>
<reference evidence="1" key="2">
    <citation type="submission" date="2021-10" db="EMBL/GenBank/DDBJ databases">
        <title>Phylogenomics reveals ancestral predisposition of the termite-cultivated fungus Termitomyces towards a domesticated lifestyle.</title>
        <authorList>
            <person name="Auxier B."/>
            <person name="Grum-Grzhimaylo A."/>
            <person name="Cardenas M.E."/>
            <person name="Lodge J.D."/>
            <person name="Laessoe T."/>
            <person name="Pedersen O."/>
            <person name="Smith M.E."/>
            <person name="Kuyper T.W."/>
            <person name="Franco-Molano E.A."/>
            <person name="Baroni T.J."/>
            <person name="Aanen D.K."/>
        </authorList>
    </citation>
    <scope>NUCLEOTIDE SEQUENCE</scope>
    <source>
        <strain evidence="1">D49</strain>
    </source>
</reference>
<accession>A0A9P7K3D9</accession>
<organism evidence="1 2">
    <name type="scientific">Sphagnurus paluster</name>
    <dbReference type="NCBI Taxonomy" id="117069"/>
    <lineage>
        <taxon>Eukaryota</taxon>
        <taxon>Fungi</taxon>
        <taxon>Dikarya</taxon>
        <taxon>Basidiomycota</taxon>
        <taxon>Agaricomycotina</taxon>
        <taxon>Agaricomycetes</taxon>
        <taxon>Agaricomycetidae</taxon>
        <taxon>Agaricales</taxon>
        <taxon>Tricholomatineae</taxon>
        <taxon>Lyophyllaceae</taxon>
        <taxon>Sphagnurus</taxon>
    </lineage>
</organism>
<dbReference type="AlphaFoldDB" id="A0A9P7K3D9"/>
<reference evidence="1" key="1">
    <citation type="submission" date="2021-02" db="EMBL/GenBank/DDBJ databases">
        <authorList>
            <person name="Nieuwenhuis M."/>
            <person name="Van De Peppel L.J.J."/>
        </authorList>
    </citation>
    <scope>NUCLEOTIDE SEQUENCE</scope>
    <source>
        <strain evidence="1">D49</strain>
    </source>
</reference>
<dbReference type="OrthoDB" id="1062969at2759"/>
<feature type="non-terminal residue" evidence="1">
    <location>
        <position position="97"/>
    </location>
</feature>
<sequence>MWTYTTKIEHVEAKIRATVAVGSFSKNAQILGISTTTLTNLPTGIADFVISSIAAKVVGTFVAQRLAGAIYAAALAAAETAATAGLEAAGIMVSELV</sequence>
<evidence type="ECO:0000313" key="2">
    <source>
        <dbReference type="Proteomes" id="UP000717328"/>
    </source>
</evidence>
<comment type="caution">
    <text evidence="1">The sequence shown here is derived from an EMBL/GenBank/DDBJ whole genome shotgun (WGS) entry which is preliminary data.</text>
</comment>
<gene>
    <name evidence="1" type="ORF">H0H81_005113</name>
</gene>
<dbReference type="Proteomes" id="UP000717328">
    <property type="component" value="Unassembled WGS sequence"/>
</dbReference>